<dbReference type="STRING" id="35623.Aocu_05280"/>
<comment type="subcellular location">
    <subcellularLocation>
        <location evidence="1">Cytoplasm</location>
    </subcellularLocation>
</comment>
<dbReference type="GO" id="GO:0005524">
    <property type="term" value="F:ATP binding"/>
    <property type="evidence" value="ECO:0007669"/>
    <property type="project" value="UniProtKB-KW"/>
</dbReference>
<dbReference type="HOGENOM" id="CLU_051654_0_0_14"/>
<protein>
    <recommendedName>
        <fullName evidence="6">PhoH-like protein</fullName>
    </recommendedName>
</protein>
<sequence>MKLNLKLNHVETLNLLVGVEDRNLLVFRSHFGFNVELHDNEIVYDGPVTYKELLEQIFKTLITLAEHKVLLTERDVLYIIKMAEVNRLDHILDLYKSQKKILVAETGKTITAKTFNQKAYSEALTNFPLVFGVGPAGTGKTYLAVAHAVALLKQGKIKKVILTRPAVEAGEQLGFLPGDLKEKVDPYLIPLYDALYDFLGMEATDGLLERGVIEIAPLAYMRGRTLENAFIILDEAQNTTETQMKMFLTRLGFSSVMVVTGDPSQVDLRYRQKSGLKQALELLKDIPEAKIIEFEKVDVIRHPLVQKILERYEANENNIS</sequence>
<accession>A0A061AGB0</accession>
<dbReference type="SUPFAM" id="SSF52540">
    <property type="entry name" value="P-loop containing nucleoside triphosphate hydrolases"/>
    <property type="match status" value="1"/>
</dbReference>
<dbReference type="Proteomes" id="UP000032434">
    <property type="component" value="Chromosome 1"/>
</dbReference>
<dbReference type="OrthoDB" id="9773137at2"/>
<keyword evidence="3" id="KW-0963">Cytoplasm</keyword>
<dbReference type="Pfam" id="PF02562">
    <property type="entry name" value="PhoH"/>
    <property type="match status" value="1"/>
</dbReference>
<dbReference type="PANTHER" id="PTHR30473">
    <property type="entry name" value="PROTEIN PHOH"/>
    <property type="match status" value="1"/>
</dbReference>
<reference evidence="9" key="1">
    <citation type="submission" date="2014-05" db="EMBL/GenBank/DDBJ databases">
        <authorList>
            <person name="Kube M."/>
        </authorList>
    </citation>
    <scope>NUCLEOTIDE SEQUENCE [LARGE SCALE GENOMIC DNA]</scope>
</reference>
<evidence type="ECO:0000256" key="4">
    <source>
        <dbReference type="ARBA" id="ARBA00022741"/>
    </source>
</evidence>
<organism evidence="8 9">
    <name type="scientific">Acholeplasma oculi</name>
    <dbReference type="NCBI Taxonomy" id="35623"/>
    <lineage>
        <taxon>Bacteria</taxon>
        <taxon>Bacillati</taxon>
        <taxon>Mycoplasmatota</taxon>
        <taxon>Mollicutes</taxon>
        <taxon>Acholeplasmatales</taxon>
        <taxon>Acholeplasmataceae</taxon>
        <taxon>Acholeplasma</taxon>
    </lineage>
</organism>
<evidence type="ECO:0000256" key="1">
    <source>
        <dbReference type="ARBA" id="ARBA00004496"/>
    </source>
</evidence>
<dbReference type="InterPro" id="IPR051451">
    <property type="entry name" value="PhoH2-like"/>
</dbReference>
<keyword evidence="5" id="KW-0067">ATP-binding</keyword>
<evidence type="ECO:0000259" key="7">
    <source>
        <dbReference type="Pfam" id="PF02562"/>
    </source>
</evidence>
<dbReference type="FunFam" id="3.40.50.300:FF:000013">
    <property type="entry name" value="PhoH family ATPase"/>
    <property type="match status" value="1"/>
</dbReference>
<dbReference type="KEGG" id="aoc:Aocu_05280"/>
<dbReference type="FunCoup" id="A0A061AGB0">
    <property type="interactions" value="188"/>
</dbReference>
<evidence type="ECO:0000256" key="3">
    <source>
        <dbReference type="ARBA" id="ARBA00022490"/>
    </source>
</evidence>
<dbReference type="GO" id="GO:0005829">
    <property type="term" value="C:cytosol"/>
    <property type="evidence" value="ECO:0007669"/>
    <property type="project" value="TreeGrafter"/>
</dbReference>
<comment type="similarity">
    <text evidence="2">Belongs to the PhoH family.</text>
</comment>
<dbReference type="RefSeq" id="WP_045749132.1">
    <property type="nucleotide sequence ID" value="NZ_FUZK01000003.1"/>
</dbReference>
<dbReference type="Gene3D" id="3.40.50.300">
    <property type="entry name" value="P-loop containing nucleotide triphosphate hydrolases"/>
    <property type="match status" value="1"/>
</dbReference>
<evidence type="ECO:0000256" key="2">
    <source>
        <dbReference type="ARBA" id="ARBA00010393"/>
    </source>
</evidence>
<evidence type="ECO:0000313" key="9">
    <source>
        <dbReference type="Proteomes" id="UP000032434"/>
    </source>
</evidence>
<keyword evidence="9" id="KW-1185">Reference proteome</keyword>
<dbReference type="PATRIC" id="fig|35623.3.peg.529"/>
<dbReference type="InterPro" id="IPR003714">
    <property type="entry name" value="PhoH"/>
</dbReference>
<evidence type="ECO:0000256" key="6">
    <source>
        <dbReference type="ARBA" id="ARBA00039970"/>
    </source>
</evidence>
<keyword evidence="4" id="KW-0547">Nucleotide-binding</keyword>
<name>A0A061AGB0_9MOLU</name>
<dbReference type="PANTHER" id="PTHR30473:SF1">
    <property type="entry name" value="PHOH-LIKE PROTEIN"/>
    <property type="match status" value="1"/>
</dbReference>
<dbReference type="AlphaFoldDB" id="A0A061AGB0"/>
<evidence type="ECO:0000313" key="8">
    <source>
        <dbReference type="EMBL" id="CDR30601.1"/>
    </source>
</evidence>
<gene>
    <name evidence="8" type="primary">phoH</name>
    <name evidence="8" type="ORF">Aocu_05280</name>
</gene>
<dbReference type="InParanoid" id="A0A061AGB0"/>
<evidence type="ECO:0000256" key="5">
    <source>
        <dbReference type="ARBA" id="ARBA00022840"/>
    </source>
</evidence>
<feature type="domain" description="PhoH-like protein" evidence="7">
    <location>
        <begin position="110"/>
        <end position="313"/>
    </location>
</feature>
<dbReference type="EMBL" id="LK028559">
    <property type="protein sequence ID" value="CDR30601.1"/>
    <property type="molecule type" value="Genomic_DNA"/>
</dbReference>
<proteinExistence type="inferred from homology"/>
<dbReference type="InterPro" id="IPR027417">
    <property type="entry name" value="P-loop_NTPase"/>
</dbReference>